<feature type="domain" description="Poly(A) RNA polymerase mitochondrial-like central palm" evidence="11">
    <location>
        <begin position="116"/>
        <end position="248"/>
    </location>
</feature>
<dbReference type="CDD" id="cd05402">
    <property type="entry name" value="NT_PAP_TUTase"/>
    <property type="match status" value="1"/>
</dbReference>
<feature type="compositionally biased region" description="Polar residues" evidence="9">
    <location>
        <begin position="695"/>
        <end position="710"/>
    </location>
</feature>
<evidence type="ECO:0000259" key="10">
    <source>
        <dbReference type="Pfam" id="PF03828"/>
    </source>
</evidence>
<feature type="region of interest" description="Disordered" evidence="9">
    <location>
        <begin position="604"/>
        <end position="636"/>
    </location>
</feature>
<dbReference type="SUPFAM" id="SSF81301">
    <property type="entry name" value="Nucleotidyltransferase"/>
    <property type="match status" value="1"/>
</dbReference>
<feature type="compositionally biased region" description="Polar residues" evidence="9">
    <location>
        <begin position="1070"/>
        <end position="1082"/>
    </location>
</feature>
<feature type="compositionally biased region" description="Basic and acidic residues" evidence="9">
    <location>
        <begin position="78"/>
        <end position="93"/>
    </location>
</feature>
<evidence type="ECO:0000256" key="1">
    <source>
        <dbReference type="ARBA" id="ARBA00001936"/>
    </source>
</evidence>
<feature type="compositionally biased region" description="Polar residues" evidence="9">
    <location>
        <begin position="973"/>
        <end position="985"/>
    </location>
</feature>
<dbReference type="InterPro" id="IPR002058">
    <property type="entry name" value="PAP_assoc"/>
</dbReference>
<keyword evidence="6" id="KW-0479">Metal-binding</keyword>
<keyword evidence="5" id="KW-0808">Transferase</keyword>
<evidence type="ECO:0000256" key="3">
    <source>
        <dbReference type="ARBA" id="ARBA00008593"/>
    </source>
</evidence>
<dbReference type="InterPro" id="IPR054708">
    <property type="entry name" value="MTPAP-like_central"/>
</dbReference>
<evidence type="ECO:0000256" key="5">
    <source>
        <dbReference type="ARBA" id="ARBA00022679"/>
    </source>
</evidence>
<evidence type="ECO:0000259" key="11">
    <source>
        <dbReference type="Pfam" id="PF22600"/>
    </source>
</evidence>
<evidence type="ECO:0000313" key="12">
    <source>
        <dbReference type="EMBL" id="KAF2225140.1"/>
    </source>
</evidence>
<dbReference type="OrthoDB" id="2274644at2759"/>
<dbReference type="Pfam" id="PF22600">
    <property type="entry name" value="MTPAP-like_central"/>
    <property type="match status" value="1"/>
</dbReference>
<dbReference type="GO" id="GO:1990817">
    <property type="term" value="F:poly(A) RNA polymerase activity"/>
    <property type="evidence" value="ECO:0007669"/>
    <property type="project" value="UniProtKB-EC"/>
</dbReference>
<feature type="region of interest" description="Disordered" evidence="9">
    <location>
        <begin position="798"/>
        <end position="1165"/>
    </location>
</feature>
<keyword evidence="8" id="KW-0175">Coiled coil</keyword>
<evidence type="ECO:0000256" key="8">
    <source>
        <dbReference type="SAM" id="Coils"/>
    </source>
</evidence>
<protein>
    <recommendedName>
        <fullName evidence="4">polynucleotide adenylyltransferase</fullName>
        <ecNumber evidence="4">2.7.7.19</ecNumber>
    </recommendedName>
</protein>
<dbReference type="InterPro" id="IPR043519">
    <property type="entry name" value="NT_sf"/>
</dbReference>
<feature type="coiled-coil region" evidence="8">
    <location>
        <begin position="547"/>
        <end position="600"/>
    </location>
</feature>
<name>A0A6A6GI39_9PEZI</name>
<comment type="cofactor">
    <cofactor evidence="2">
        <name>Mg(2+)</name>
        <dbReference type="ChEBI" id="CHEBI:18420"/>
    </cofactor>
</comment>
<feature type="compositionally biased region" description="Polar residues" evidence="9">
    <location>
        <begin position="820"/>
        <end position="838"/>
    </location>
</feature>
<feature type="region of interest" description="Disordered" evidence="9">
    <location>
        <begin position="1"/>
        <end position="117"/>
    </location>
</feature>
<dbReference type="GO" id="GO:0010605">
    <property type="term" value="P:negative regulation of macromolecule metabolic process"/>
    <property type="evidence" value="ECO:0007669"/>
    <property type="project" value="UniProtKB-ARBA"/>
</dbReference>
<dbReference type="GO" id="GO:0046872">
    <property type="term" value="F:metal ion binding"/>
    <property type="evidence" value="ECO:0007669"/>
    <property type="project" value="UniProtKB-KW"/>
</dbReference>
<comment type="cofactor">
    <cofactor evidence="1">
        <name>Mn(2+)</name>
        <dbReference type="ChEBI" id="CHEBI:29035"/>
    </cofactor>
</comment>
<feature type="compositionally biased region" description="Polar residues" evidence="9">
    <location>
        <begin position="497"/>
        <end position="509"/>
    </location>
</feature>
<gene>
    <name evidence="12" type="ORF">BDZ85DRAFT_89011</name>
</gene>
<organism evidence="12 13">
    <name type="scientific">Elsinoe ampelina</name>
    <dbReference type="NCBI Taxonomy" id="302913"/>
    <lineage>
        <taxon>Eukaryota</taxon>
        <taxon>Fungi</taxon>
        <taxon>Dikarya</taxon>
        <taxon>Ascomycota</taxon>
        <taxon>Pezizomycotina</taxon>
        <taxon>Dothideomycetes</taxon>
        <taxon>Dothideomycetidae</taxon>
        <taxon>Myriangiales</taxon>
        <taxon>Elsinoaceae</taxon>
        <taxon>Elsinoe</taxon>
    </lineage>
</organism>
<proteinExistence type="inferred from homology"/>
<feature type="compositionally biased region" description="Polar residues" evidence="9">
    <location>
        <begin position="1036"/>
        <end position="1048"/>
    </location>
</feature>
<feature type="compositionally biased region" description="Low complexity" evidence="9">
    <location>
        <begin position="41"/>
        <end position="73"/>
    </location>
</feature>
<feature type="region of interest" description="Disordered" evidence="9">
    <location>
        <begin position="653"/>
        <end position="710"/>
    </location>
</feature>
<sequence>MAATERLYQHRSPHSAGVPVQSSSVPSTPHQHPRDLQFRARSPSPGRGLGPRSPRANAARPPTSVPQQTQPVVCKFETGAEFRKRRIPYKDGGNDPLPSPKTQPKTALEPDEENKLSGDMRELYDRILPSDESEERRAKLVKKLEKILNDEWPGNDIKVNVFGSSGNLLSSSDSDVDICITTSFKKLESMHSLATVLHQHGMERVVCRAAAKVPIVKAWDPELQLACDMNINNTLALENTRMIKTYVQIDDRVRPLAKIIKYWTKQRILNDAAYGGTISSYTWICMIINFLQTRNPPILPSLQKLDQSLRSTIDGKRSEFADDLPKLQGHGKENKESLGTLLFCFFRYYGFELDYQTYVVSVKEGRLLSRKEKGWNPDNYQDKEARTRLCVEEPFNTIRNLGNSADDYAFSGIHEEIRRAFGLVAEGKLDECCAEFVFPPEEKPLFQRPPPKPKPTLTRSASQSAGGGGGGGSSCSGRSHAASVGAKGGDREHRNNRTSSSHRGNNRRASSGAAFGNPRFQFMSPPIGMNGGDYFASSQPIPNDQLHEQLYKQYQFLQAQQELLRAQLLQQQQSHTQLQAAQAQAQVQAYQQAQVKAQAQAHGTRTAEYSTASPRQRQFANSLSSPRTLDNPPNTAPLLPGYLYHYPARYPGPGSPLSHNRSQDGTMTDPSSPSVSSNMSSARRGTRASLPEGNNAASARSQSQPGRTLHNPLTLQSLVHPGYDVSGAIGMPVLSQQQLRLYQQQQNGYDLTSPMSQGFYDAAMPKEYVGYFMGQSPQLMPQQHLQQQHVPILHDVTPRPKQSTEQFPPALANGSRRQSRSPSPLEQRRSSSVSTNARSAPLPQMPFPEVAKKQRKQPRPVEDGPVIVNGSTPKSVQTGPAIVSSSAASTPAKTNGSINGLGLDRSENQQPVSEPQTPERKSRLPPAIVGSQRAMPGDGAAVNVSNMEPNLAVKHSPPTKDGSTPNGHCHTNGLGTNPWQSSPAMSPSVRARPPPPLNLSPNAAPDESGPSPADTRSTQISPLVTAPLLSPVAELQTPSPTSSRGNNSPKKDGRDTARSVQVANGRLNERVNSVMTNGSGNHHGTALSYGQLPPPPKPLGIGETLAQKGALPAQPGQQPVQQPPQWQHATRKHRKGKSQGSVKELGQRNGTGEVMPADESERKGG</sequence>
<reference evidence="13" key="1">
    <citation type="journal article" date="2020" name="Stud. Mycol.">
        <title>101 Dothideomycetes genomes: A test case for predicting lifestyles and emergence of pathogens.</title>
        <authorList>
            <person name="Haridas S."/>
            <person name="Albert R."/>
            <person name="Binder M."/>
            <person name="Bloem J."/>
            <person name="LaButti K."/>
            <person name="Salamov A."/>
            <person name="Andreopoulos B."/>
            <person name="Baker S."/>
            <person name="Barry K."/>
            <person name="Bills G."/>
            <person name="Bluhm B."/>
            <person name="Cannon C."/>
            <person name="Castanera R."/>
            <person name="Culley D."/>
            <person name="Daum C."/>
            <person name="Ezra D."/>
            <person name="Gonzalez J."/>
            <person name="Henrissat B."/>
            <person name="Kuo A."/>
            <person name="Liang C."/>
            <person name="Lipzen A."/>
            <person name="Lutzoni F."/>
            <person name="Magnuson J."/>
            <person name="Mondo S."/>
            <person name="Nolan M."/>
            <person name="Ohm R."/>
            <person name="Pangilinan J."/>
            <person name="Park H.-J."/>
            <person name="Ramirez L."/>
            <person name="Alfaro M."/>
            <person name="Sun H."/>
            <person name="Tritt A."/>
            <person name="Yoshinaga Y."/>
            <person name="Zwiers L.-H."/>
            <person name="Turgeon B."/>
            <person name="Goodwin S."/>
            <person name="Spatafora J."/>
            <person name="Crous P."/>
            <person name="Grigoriev I."/>
        </authorList>
    </citation>
    <scope>NUCLEOTIDE SEQUENCE [LARGE SCALE GENOMIC DNA]</scope>
    <source>
        <strain evidence="13">CECT 20119</strain>
    </source>
</reference>
<feature type="compositionally biased region" description="Low complexity" evidence="9">
    <location>
        <begin position="1112"/>
        <end position="1127"/>
    </location>
</feature>
<evidence type="ECO:0000256" key="7">
    <source>
        <dbReference type="ARBA" id="ARBA00022842"/>
    </source>
</evidence>
<keyword evidence="13" id="KW-1185">Reference proteome</keyword>
<dbReference type="PANTHER" id="PTHR12271">
    <property type="entry name" value="POLY A POLYMERASE CID PAP -RELATED"/>
    <property type="match status" value="1"/>
</dbReference>
<dbReference type="SUPFAM" id="SSF81631">
    <property type="entry name" value="PAP/OAS1 substrate-binding domain"/>
    <property type="match status" value="1"/>
</dbReference>
<feature type="compositionally biased region" description="Polar residues" evidence="9">
    <location>
        <begin position="869"/>
        <end position="898"/>
    </location>
</feature>
<feature type="compositionally biased region" description="Polar residues" evidence="9">
    <location>
        <begin position="657"/>
        <end position="670"/>
    </location>
</feature>
<dbReference type="Gene3D" id="3.30.460.10">
    <property type="entry name" value="Beta Polymerase, domain 2"/>
    <property type="match status" value="1"/>
</dbReference>
<evidence type="ECO:0000256" key="2">
    <source>
        <dbReference type="ARBA" id="ARBA00001946"/>
    </source>
</evidence>
<feature type="compositionally biased region" description="Gly residues" evidence="9">
    <location>
        <begin position="465"/>
        <end position="474"/>
    </location>
</feature>
<keyword evidence="7" id="KW-0460">Magnesium</keyword>
<dbReference type="Proteomes" id="UP000799538">
    <property type="component" value="Unassembled WGS sequence"/>
</dbReference>
<feature type="compositionally biased region" description="Low complexity" evidence="9">
    <location>
        <begin position="671"/>
        <end position="681"/>
    </location>
</feature>
<evidence type="ECO:0000256" key="4">
    <source>
        <dbReference type="ARBA" id="ARBA00012388"/>
    </source>
</evidence>
<comment type="similarity">
    <text evidence="3">Belongs to the DNA polymerase type-B-like family.</text>
</comment>
<feature type="compositionally biased region" description="Low complexity" evidence="9">
    <location>
        <begin position="18"/>
        <end position="30"/>
    </location>
</feature>
<dbReference type="AlphaFoldDB" id="A0A6A6GI39"/>
<dbReference type="EMBL" id="ML992504">
    <property type="protein sequence ID" value="KAF2225140.1"/>
    <property type="molecule type" value="Genomic_DNA"/>
</dbReference>
<dbReference type="GO" id="GO:0031123">
    <property type="term" value="P:RNA 3'-end processing"/>
    <property type="evidence" value="ECO:0007669"/>
    <property type="project" value="TreeGrafter"/>
</dbReference>
<feature type="domain" description="PAP-associated" evidence="10">
    <location>
        <begin position="337"/>
        <end position="397"/>
    </location>
</feature>
<accession>A0A6A6GI39</accession>
<dbReference type="EC" id="2.7.7.19" evidence="4"/>
<dbReference type="PANTHER" id="PTHR12271:SF113">
    <property type="entry name" value="POLY(A) RNA POLYMERASE CID11"/>
    <property type="match status" value="1"/>
</dbReference>
<evidence type="ECO:0000256" key="9">
    <source>
        <dbReference type="SAM" id="MobiDB-lite"/>
    </source>
</evidence>
<feature type="region of interest" description="Disordered" evidence="9">
    <location>
        <begin position="443"/>
        <end position="524"/>
    </location>
</feature>
<evidence type="ECO:0000313" key="13">
    <source>
        <dbReference type="Proteomes" id="UP000799538"/>
    </source>
</evidence>
<dbReference type="Pfam" id="PF03828">
    <property type="entry name" value="PAP_assoc"/>
    <property type="match status" value="1"/>
</dbReference>
<evidence type="ECO:0000256" key="6">
    <source>
        <dbReference type="ARBA" id="ARBA00022723"/>
    </source>
</evidence>
<dbReference type="Gene3D" id="1.10.1410.10">
    <property type="match status" value="1"/>
</dbReference>
<feature type="compositionally biased region" description="Polar residues" evidence="9">
    <location>
        <begin position="607"/>
        <end position="633"/>
    </location>
</feature>